<proteinExistence type="predicted"/>
<keyword evidence="1" id="KW-1133">Transmembrane helix</keyword>
<dbReference type="Gene3D" id="3.40.50.150">
    <property type="entry name" value="Vaccinia Virus protein VP39"/>
    <property type="match status" value="1"/>
</dbReference>
<accession>A0AAE3HN98</accession>
<dbReference type="EMBL" id="JANUCT010000021">
    <property type="protein sequence ID" value="MCS3904381.1"/>
    <property type="molecule type" value="Genomic_DNA"/>
</dbReference>
<feature type="transmembrane region" description="Helical" evidence="1">
    <location>
        <begin position="7"/>
        <end position="25"/>
    </location>
</feature>
<evidence type="ECO:0000313" key="2">
    <source>
        <dbReference type="EMBL" id="MCS3904381.1"/>
    </source>
</evidence>
<dbReference type="AlphaFoldDB" id="A0AAE3HN98"/>
<reference evidence="2" key="1">
    <citation type="submission" date="2022-08" db="EMBL/GenBank/DDBJ databases">
        <title>Genomic Encyclopedia of Type Strains, Phase III (KMG-III): the genomes of soil and plant-associated and newly described type strains.</title>
        <authorList>
            <person name="Whitman W."/>
        </authorList>
    </citation>
    <scope>NUCLEOTIDE SEQUENCE</scope>
    <source>
        <strain evidence="2">HMT 1</strain>
    </source>
</reference>
<dbReference type="Pfam" id="PF13578">
    <property type="entry name" value="Methyltransf_24"/>
    <property type="match status" value="1"/>
</dbReference>
<sequence length="278" mass="30794">MPAKKLIFFKFTLALVLVILALSFYSLSFDLTAGICLLALFGLSAAIFLVSYEDYKLSERILSRTDVAKSFAHSANNSIWFHEALRPRLPLPPLAGWALDPETAGYLYKSIIREKPAVILELGSGVSTLIMAYALDSNGTGHIYSFDAEKKFSERSTSVLEAHDLVEYASVTHAPLVDYTNSNYGSKWYESSAFSSVPDGSVDIILVDGPPEKTSHLARYPALPRLCKKLKKNALIILDDAERKGEKAIIQKWLEEGYIEDNPKFYSIGTGVCIARAR</sequence>
<protein>
    <submittedName>
        <fullName evidence="2">O-methyltransferase YrrM</fullName>
    </submittedName>
</protein>
<evidence type="ECO:0000256" key="1">
    <source>
        <dbReference type="SAM" id="Phobius"/>
    </source>
</evidence>
<organism evidence="2 3">
    <name type="scientific">Methylohalomonas lacus</name>
    <dbReference type="NCBI Taxonomy" id="398773"/>
    <lineage>
        <taxon>Bacteria</taxon>
        <taxon>Pseudomonadati</taxon>
        <taxon>Pseudomonadota</taxon>
        <taxon>Gammaproteobacteria</taxon>
        <taxon>Methylohalomonadales</taxon>
        <taxon>Methylohalomonadaceae</taxon>
        <taxon>Methylohalomonas</taxon>
    </lineage>
</organism>
<comment type="caution">
    <text evidence="2">The sequence shown here is derived from an EMBL/GenBank/DDBJ whole genome shotgun (WGS) entry which is preliminary data.</text>
</comment>
<dbReference type="InterPro" id="IPR029063">
    <property type="entry name" value="SAM-dependent_MTases_sf"/>
</dbReference>
<dbReference type="Proteomes" id="UP001204445">
    <property type="component" value="Unassembled WGS sequence"/>
</dbReference>
<dbReference type="SUPFAM" id="SSF53335">
    <property type="entry name" value="S-adenosyl-L-methionine-dependent methyltransferases"/>
    <property type="match status" value="1"/>
</dbReference>
<evidence type="ECO:0000313" key="3">
    <source>
        <dbReference type="Proteomes" id="UP001204445"/>
    </source>
</evidence>
<feature type="transmembrane region" description="Helical" evidence="1">
    <location>
        <begin position="31"/>
        <end position="52"/>
    </location>
</feature>
<keyword evidence="1" id="KW-0472">Membrane</keyword>
<keyword evidence="1" id="KW-0812">Transmembrane</keyword>
<keyword evidence="3" id="KW-1185">Reference proteome</keyword>
<gene>
    <name evidence="2" type="ORF">J2T55_002417</name>
</gene>
<dbReference type="RefSeq" id="WP_259057225.1">
    <property type="nucleotide sequence ID" value="NZ_JANUCT010000021.1"/>
</dbReference>
<name>A0AAE3HN98_9GAMM</name>